<feature type="binding site" evidence="8">
    <location>
        <begin position="80"/>
        <end position="81"/>
    </location>
    <ligand>
        <name>substrate</name>
    </ligand>
</feature>
<evidence type="ECO:0000256" key="1">
    <source>
        <dbReference type="ARBA" id="ARBA00009156"/>
    </source>
</evidence>
<comment type="catalytic activity">
    <reaction evidence="8 10">
        <text>D-xylulose + ATP = D-xylulose 5-phosphate + ADP + H(+)</text>
        <dbReference type="Rhea" id="RHEA:10964"/>
        <dbReference type="ChEBI" id="CHEBI:15378"/>
        <dbReference type="ChEBI" id="CHEBI:17140"/>
        <dbReference type="ChEBI" id="CHEBI:30616"/>
        <dbReference type="ChEBI" id="CHEBI:57737"/>
        <dbReference type="ChEBI" id="CHEBI:456216"/>
        <dbReference type="EC" id="2.7.1.17"/>
    </reaction>
</comment>
<dbReference type="EC" id="2.7.1.17" evidence="8 10"/>
<dbReference type="Pfam" id="PF02782">
    <property type="entry name" value="FGGY_C"/>
    <property type="match status" value="1"/>
</dbReference>
<reference evidence="13" key="1">
    <citation type="submission" date="2024-06" db="EMBL/GenBank/DDBJ databases">
        <title>Complete genome of Salinicola endophyticus HNIBRBA4755.</title>
        <authorList>
            <person name="Shin S.Y."/>
            <person name="Kang H."/>
            <person name="Song J."/>
        </authorList>
    </citation>
    <scope>NUCLEOTIDE SEQUENCE</scope>
    <source>
        <strain evidence="13">HNIBRBA4755</strain>
    </source>
</reference>
<evidence type="ECO:0000256" key="10">
    <source>
        <dbReference type="RuleBase" id="RU364073"/>
    </source>
</evidence>
<dbReference type="CDD" id="cd07809">
    <property type="entry name" value="ASKHA_NBD_FGGY_BaXK-like"/>
    <property type="match status" value="1"/>
</dbReference>
<dbReference type="SUPFAM" id="SSF53067">
    <property type="entry name" value="Actin-like ATPase domain"/>
    <property type="match status" value="2"/>
</dbReference>
<name>A0AB74UA76_9GAMM</name>
<feature type="site" description="Important for activity" evidence="8">
    <location>
        <position position="6"/>
    </location>
</feature>
<keyword evidence="4 8" id="KW-0547">Nucleotide-binding</keyword>
<keyword evidence="6 8" id="KW-0067">ATP-binding</keyword>
<feature type="domain" description="Carbohydrate kinase FGGY N-terminal" evidence="11">
    <location>
        <begin position="1"/>
        <end position="250"/>
    </location>
</feature>
<evidence type="ECO:0000256" key="6">
    <source>
        <dbReference type="ARBA" id="ARBA00022840"/>
    </source>
</evidence>
<evidence type="ECO:0000256" key="7">
    <source>
        <dbReference type="ARBA" id="ARBA00023277"/>
    </source>
</evidence>
<dbReference type="GO" id="GO:0004856">
    <property type="term" value="F:D-xylulokinase activity"/>
    <property type="evidence" value="ECO:0007669"/>
    <property type="project" value="UniProtKB-UniRule"/>
</dbReference>
<gene>
    <name evidence="8 10 13" type="primary">xylB</name>
    <name evidence="13" type="ORF">ABV408_14355</name>
</gene>
<dbReference type="EMBL" id="CP159578">
    <property type="protein sequence ID" value="XCJ78608.1"/>
    <property type="molecule type" value="Genomic_DNA"/>
</dbReference>
<dbReference type="Gene3D" id="3.30.420.40">
    <property type="match status" value="2"/>
</dbReference>
<sequence>MYIGVDCGTQSTKVVLVDGADGRIVGEASRPHALDQGDNGRREQRVESWTDAFRGALDEALAQAGVDGRAVRAIGISGQQHGMVALDAEGVAVHPAKLWNDTETAAWNADLIERLGGEAGCLDKLGLVLQTGYTASKVAWLRETHPEAYARIATLLLPHDYLNFWLTGERVAEAGDASGTGYFDTRTRQWRHDVFAAIAPELDPAQVLPRLIDSREAAGTVRPELARELGLGEDVLVASGGGDNMMGAIGTGNIVPGRVTISLGTSGTIAVHSPEPVVPDSAMVANFCASHAGWLPLICTMNVTSATTTIRELVGLDIAGFNRAVESAEPGAGGVTLLPFFSGERVPALPQAHASLHGLTSLNTRPANLCRAAVESATFGLRYGLELLGPLADQATQVRLVGGGAKSAVWRQIVADVLDVEVVCPVVTEAAAFGGAIQARWCDRRDAEVDLAALCQAWVALDESTLTRPRPEVVARYHTLYRHYRETLAAQYAIAD</sequence>
<dbReference type="InterPro" id="IPR043129">
    <property type="entry name" value="ATPase_NBD"/>
</dbReference>
<dbReference type="HAMAP" id="MF_02220">
    <property type="entry name" value="XylB"/>
    <property type="match status" value="1"/>
</dbReference>
<dbReference type="GO" id="GO:0005524">
    <property type="term" value="F:ATP binding"/>
    <property type="evidence" value="ECO:0007669"/>
    <property type="project" value="UniProtKB-UniRule"/>
</dbReference>
<dbReference type="InterPro" id="IPR018485">
    <property type="entry name" value="FGGY_C"/>
</dbReference>
<evidence type="ECO:0000256" key="3">
    <source>
        <dbReference type="ARBA" id="ARBA00022679"/>
    </source>
</evidence>
<dbReference type="NCBIfam" id="TIGR01312">
    <property type="entry name" value="XylB"/>
    <property type="match status" value="1"/>
</dbReference>
<evidence type="ECO:0000313" key="13">
    <source>
        <dbReference type="EMBL" id="XCJ78608.1"/>
    </source>
</evidence>
<evidence type="ECO:0000259" key="11">
    <source>
        <dbReference type="Pfam" id="PF00370"/>
    </source>
</evidence>
<organism evidence="13">
    <name type="scientific">Salinicola endophyticus</name>
    <dbReference type="NCBI Taxonomy" id="1949083"/>
    <lineage>
        <taxon>Bacteria</taxon>
        <taxon>Pseudomonadati</taxon>
        <taxon>Pseudomonadota</taxon>
        <taxon>Gammaproteobacteria</taxon>
        <taxon>Oceanospirillales</taxon>
        <taxon>Halomonadaceae</taxon>
        <taxon>Salinicola</taxon>
    </lineage>
</organism>
<dbReference type="InterPro" id="IPR018484">
    <property type="entry name" value="FGGY_N"/>
</dbReference>
<dbReference type="InterPro" id="IPR050406">
    <property type="entry name" value="FGGY_Carb_Kinase"/>
</dbReference>
<evidence type="ECO:0000259" key="12">
    <source>
        <dbReference type="Pfam" id="PF02782"/>
    </source>
</evidence>
<accession>A0AB74UA76</accession>
<dbReference type="PANTHER" id="PTHR43095:SF5">
    <property type="entry name" value="XYLULOSE KINASE"/>
    <property type="match status" value="1"/>
</dbReference>
<keyword evidence="3 8" id="KW-0808">Transferase</keyword>
<dbReference type="InterPro" id="IPR006000">
    <property type="entry name" value="Xylulokinase"/>
</dbReference>
<feature type="active site" description="Proton acceptor" evidence="8">
    <location>
        <position position="243"/>
    </location>
</feature>
<dbReference type="PIRSF" id="PIRSF000538">
    <property type="entry name" value="GlpK"/>
    <property type="match status" value="1"/>
</dbReference>
<proteinExistence type="inferred from homology"/>
<dbReference type="Pfam" id="PF00370">
    <property type="entry name" value="FGGY_N"/>
    <property type="match status" value="1"/>
</dbReference>
<dbReference type="GO" id="GO:0005998">
    <property type="term" value="P:xylulose catabolic process"/>
    <property type="evidence" value="ECO:0007669"/>
    <property type="project" value="UniProtKB-UniRule"/>
</dbReference>
<dbReference type="AlphaFoldDB" id="A0AB74UA76"/>
<evidence type="ECO:0000256" key="4">
    <source>
        <dbReference type="ARBA" id="ARBA00022741"/>
    </source>
</evidence>
<keyword evidence="5 8" id="KW-0418">Kinase</keyword>
<dbReference type="PROSITE" id="PS00445">
    <property type="entry name" value="FGGY_KINASES_2"/>
    <property type="match status" value="1"/>
</dbReference>
<dbReference type="RefSeq" id="WP_353979586.1">
    <property type="nucleotide sequence ID" value="NZ_CP159578.1"/>
</dbReference>
<evidence type="ECO:0000256" key="9">
    <source>
        <dbReference type="RuleBase" id="RU003733"/>
    </source>
</evidence>
<protein>
    <recommendedName>
        <fullName evidence="8 10">Xylulose kinase</fullName>
        <shortName evidence="8 10">Xylulokinase</shortName>
        <ecNumber evidence="8 10">2.7.1.17</ecNumber>
    </recommendedName>
</protein>
<keyword evidence="7 8" id="KW-0119">Carbohydrate metabolism</keyword>
<evidence type="ECO:0000256" key="2">
    <source>
        <dbReference type="ARBA" id="ARBA00022629"/>
    </source>
</evidence>
<comment type="function">
    <text evidence="8">Catalyzes the phosphorylation of D-xylulose to D-xylulose 5-phosphate.</text>
</comment>
<dbReference type="InterPro" id="IPR000577">
    <property type="entry name" value="Carb_kinase_FGGY"/>
</dbReference>
<feature type="domain" description="Carbohydrate kinase FGGY C-terminal" evidence="12">
    <location>
        <begin position="260"/>
        <end position="439"/>
    </location>
</feature>
<evidence type="ECO:0000256" key="5">
    <source>
        <dbReference type="ARBA" id="ARBA00022777"/>
    </source>
</evidence>
<evidence type="ECO:0000256" key="8">
    <source>
        <dbReference type="HAMAP-Rule" id="MF_02220"/>
    </source>
</evidence>
<dbReference type="PANTHER" id="PTHR43095">
    <property type="entry name" value="SUGAR KINASE"/>
    <property type="match status" value="1"/>
</dbReference>
<comment type="similarity">
    <text evidence="1 8 9">Belongs to the FGGY kinase family.</text>
</comment>
<dbReference type="GO" id="GO:0042732">
    <property type="term" value="P:D-xylose metabolic process"/>
    <property type="evidence" value="ECO:0007669"/>
    <property type="project" value="UniProtKB-KW"/>
</dbReference>
<dbReference type="InterPro" id="IPR018483">
    <property type="entry name" value="Carb_kinase_FGGY_CS"/>
</dbReference>
<keyword evidence="2 8" id="KW-0859">Xylose metabolism</keyword>